<gene>
    <name evidence="3" type="ORF">DRW48_07055</name>
</gene>
<dbReference type="AlphaFoldDB" id="A0A344PJC2"/>
<keyword evidence="1" id="KW-0472">Membrane</keyword>
<dbReference type="Proteomes" id="UP000252023">
    <property type="component" value="Chromosome"/>
</dbReference>
<name>A0A344PJC2_9RHOB</name>
<feature type="domain" description="Phosphatidic acid phosphatase type 2/haloperoxidase" evidence="2">
    <location>
        <begin position="96"/>
        <end position="224"/>
    </location>
</feature>
<keyword evidence="4" id="KW-1185">Reference proteome</keyword>
<reference evidence="4" key="1">
    <citation type="submission" date="2018-07" db="EMBL/GenBank/DDBJ databases">
        <title>Genome sequencing of Paracoccus sp. SC2-6.</title>
        <authorList>
            <person name="Heo J."/>
            <person name="Kim S.-J."/>
            <person name="Kwon S.-W."/>
        </authorList>
    </citation>
    <scope>NUCLEOTIDE SEQUENCE [LARGE SCALE GENOMIC DNA]</scope>
    <source>
        <strain evidence="4">SC2-6</strain>
    </source>
</reference>
<feature type="transmembrane region" description="Helical" evidence="1">
    <location>
        <begin position="177"/>
        <end position="199"/>
    </location>
</feature>
<dbReference type="Gene3D" id="1.20.144.10">
    <property type="entry name" value="Phosphatidic acid phosphatase type 2/haloperoxidase"/>
    <property type="match status" value="1"/>
</dbReference>
<proteinExistence type="predicted"/>
<dbReference type="Pfam" id="PF01569">
    <property type="entry name" value="PAP2"/>
    <property type="match status" value="1"/>
</dbReference>
<dbReference type="EMBL" id="CP030918">
    <property type="protein sequence ID" value="AXC49477.1"/>
    <property type="molecule type" value="Genomic_DNA"/>
</dbReference>
<evidence type="ECO:0000313" key="4">
    <source>
        <dbReference type="Proteomes" id="UP000252023"/>
    </source>
</evidence>
<feature type="transmembrane region" description="Helical" evidence="1">
    <location>
        <begin position="205"/>
        <end position="224"/>
    </location>
</feature>
<evidence type="ECO:0000313" key="3">
    <source>
        <dbReference type="EMBL" id="AXC49477.1"/>
    </source>
</evidence>
<sequence length="252" mass="27136">MGPDILARRLIAGSIIGLLIAVAFFAAMPQADLAVSNLFGTVKGFPVAHQPLWVAMRNGFILTTDGTMIALLLILVHNLVRPARARLENRAISFALLSYALGPGLVANGIFKSFWGRARPRNILEFGGQHLYSSPLLPSDQCSVNCSFVSGEGSAVTALALVALLLAWPRLGRDQRIWAVVAALLYAGCGSILRVVFGGHFLSDVIFAALMMGIVVPTTYIVVFSRETDRSAFRFGRRVKADARLARPETAA</sequence>
<feature type="transmembrane region" description="Helical" evidence="1">
    <location>
        <begin position="58"/>
        <end position="80"/>
    </location>
</feature>
<organism evidence="3 4">
    <name type="scientific">Paracoccus suum</name>
    <dbReference type="NCBI Taxonomy" id="2259340"/>
    <lineage>
        <taxon>Bacteria</taxon>
        <taxon>Pseudomonadati</taxon>
        <taxon>Pseudomonadota</taxon>
        <taxon>Alphaproteobacteria</taxon>
        <taxon>Rhodobacterales</taxon>
        <taxon>Paracoccaceae</taxon>
        <taxon>Paracoccus</taxon>
    </lineage>
</organism>
<evidence type="ECO:0000259" key="2">
    <source>
        <dbReference type="Pfam" id="PF01569"/>
    </source>
</evidence>
<dbReference type="InterPro" id="IPR000326">
    <property type="entry name" value="PAP2/HPO"/>
</dbReference>
<evidence type="ECO:0000256" key="1">
    <source>
        <dbReference type="SAM" id="Phobius"/>
    </source>
</evidence>
<dbReference type="SUPFAM" id="SSF48317">
    <property type="entry name" value="Acid phosphatase/Vanadium-dependent haloperoxidase"/>
    <property type="match status" value="1"/>
</dbReference>
<dbReference type="OrthoDB" id="9801622at2"/>
<accession>A0A344PJC2</accession>
<dbReference type="InterPro" id="IPR036938">
    <property type="entry name" value="PAP2/HPO_sf"/>
</dbReference>
<dbReference type="RefSeq" id="WP_114075792.1">
    <property type="nucleotide sequence ID" value="NZ_CP030918.1"/>
</dbReference>
<keyword evidence="1" id="KW-1133">Transmembrane helix</keyword>
<protein>
    <submittedName>
        <fullName evidence="3">Phosphatase PAP2 family protein</fullName>
    </submittedName>
</protein>
<dbReference type="KEGG" id="pars:DRW48_07055"/>
<feature type="transmembrane region" description="Helical" evidence="1">
    <location>
        <begin position="92"/>
        <end position="111"/>
    </location>
</feature>
<keyword evidence="1" id="KW-0812">Transmembrane</keyword>
<feature type="transmembrane region" description="Helical" evidence="1">
    <location>
        <begin position="148"/>
        <end position="168"/>
    </location>
</feature>